<reference evidence="3" key="1">
    <citation type="journal article" date="2015" name="Genome Announc.">
        <title>Draft whole-genome sequence of the biocontrol agent Trichoderma harzianum T6776.</title>
        <authorList>
            <person name="Baroncelli R."/>
            <person name="Piaggeschi G."/>
            <person name="Fiorini L."/>
            <person name="Bertolini E."/>
            <person name="Zapparata A."/>
            <person name="Pe M.E."/>
            <person name="Sarrocco S."/>
            <person name="Vannacci G."/>
        </authorList>
    </citation>
    <scope>NUCLEOTIDE SEQUENCE [LARGE SCALE GENOMIC DNA]</scope>
    <source>
        <strain evidence="3">T6776</strain>
    </source>
</reference>
<evidence type="ECO:0000313" key="3">
    <source>
        <dbReference type="Proteomes" id="UP000034112"/>
    </source>
</evidence>
<dbReference type="Gene3D" id="3.40.50.720">
    <property type="entry name" value="NAD(P)-binding Rossmann-like Domain"/>
    <property type="match status" value="1"/>
</dbReference>
<evidence type="ECO:0000313" key="2">
    <source>
        <dbReference type="EMBL" id="KKP02886.1"/>
    </source>
</evidence>
<dbReference type="AlphaFoldDB" id="A0A0F9XCR7"/>
<proteinExistence type="predicted"/>
<dbReference type="PANTHER" id="PTHR43431">
    <property type="entry name" value="OXIDOREDUCTASE, SHORT CHAIN DEHYDROGENASE/REDUCTASE FAMILY (AFU_ORTHOLOGUE AFUA_5G14000)"/>
    <property type="match status" value="1"/>
</dbReference>
<name>A0A0F9XCR7_TRIHA</name>
<gene>
    <name evidence="2" type="ORF">THAR02_05008</name>
</gene>
<sequence>MFENATRIAHSISKGLLSVVPSVDELLPDVTFENECTLSHGNQTLQLSYKGSNHRPGSISIYAPSQKVLMLVDVVFPRWAPVAYLGEAEDVPGFVRAHDEILQYSFHYFVGGYLTRSGTKADVVAQREYINDLKTNCNDALTPQQTAVQCNEPDIAAVLSGCCIEQNQPWPFLNESTCHPLLKYIIMDKRFYAIIVGIGPGIGSALAFQFAKFYPVVLISRNSSSYESIVTDIKANGGHAMGITADASDPNSIDAAFGRIERDMHGANLALAAYNARGPFAHKPFLELKVEDLQANIAAEAGGLFYFAQRAIPLLLTSVQSSPNPPSLLVTGATASLRGSAFFSTVAAGKFAQRAVTQSLAREFGPQGVHVALAVIDGGIDVPWAKHIVINGGVEDGKLKPDAIASSLWHLHTQHRSSWTLELDLRPYVEKF</sequence>
<feature type="transmembrane region" description="Helical" evidence="1">
    <location>
        <begin position="191"/>
        <end position="211"/>
    </location>
</feature>
<evidence type="ECO:0000256" key="1">
    <source>
        <dbReference type="SAM" id="Phobius"/>
    </source>
</evidence>
<dbReference type="PANTHER" id="PTHR43431:SF7">
    <property type="entry name" value="OXIDOREDUCTASE, SHORT CHAIN DEHYDROGENASE_REDUCTASE FAMILY (AFU_ORTHOLOGUE AFUA_5G14000)"/>
    <property type="match status" value="1"/>
</dbReference>
<dbReference type="Gene3D" id="3.60.15.10">
    <property type="entry name" value="Ribonuclease Z/Hydroxyacylglutathione hydrolase-like"/>
    <property type="match status" value="1"/>
</dbReference>
<dbReference type="InterPro" id="IPR036291">
    <property type="entry name" value="NAD(P)-bd_dom_sf"/>
</dbReference>
<organism evidence="2 3">
    <name type="scientific">Trichoderma harzianum</name>
    <name type="common">Hypocrea lixii</name>
    <dbReference type="NCBI Taxonomy" id="5544"/>
    <lineage>
        <taxon>Eukaryota</taxon>
        <taxon>Fungi</taxon>
        <taxon>Dikarya</taxon>
        <taxon>Ascomycota</taxon>
        <taxon>Pezizomycotina</taxon>
        <taxon>Sordariomycetes</taxon>
        <taxon>Hypocreomycetidae</taxon>
        <taxon>Hypocreales</taxon>
        <taxon>Hypocreaceae</taxon>
        <taxon>Trichoderma</taxon>
    </lineage>
</organism>
<accession>A0A0F9XCR7</accession>
<keyword evidence="1" id="KW-0472">Membrane</keyword>
<dbReference type="OrthoDB" id="449487at2759"/>
<comment type="caution">
    <text evidence="2">The sequence shown here is derived from an EMBL/GenBank/DDBJ whole genome shotgun (WGS) entry which is preliminary data.</text>
</comment>
<dbReference type="SUPFAM" id="SSF51735">
    <property type="entry name" value="NAD(P)-binding Rossmann-fold domains"/>
    <property type="match status" value="1"/>
</dbReference>
<protein>
    <submittedName>
        <fullName evidence="2">Short-chain dehydrogenase</fullName>
    </submittedName>
</protein>
<dbReference type="SUPFAM" id="SSF56281">
    <property type="entry name" value="Metallo-hydrolase/oxidoreductase"/>
    <property type="match status" value="1"/>
</dbReference>
<dbReference type="InterPro" id="IPR036866">
    <property type="entry name" value="RibonucZ/Hydroxyglut_hydro"/>
</dbReference>
<dbReference type="Pfam" id="PF00106">
    <property type="entry name" value="adh_short"/>
    <property type="match status" value="1"/>
</dbReference>
<dbReference type="EMBL" id="JOKZ01000132">
    <property type="protein sequence ID" value="KKP02886.1"/>
    <property type="molecule type" value="Genomic_DNA"/>
</dbReference>
<keyword evidence="1" id="KW-0812">Transmembrane</keyword>
<dbReference type="Proteomes" id="UP000034112">
    <property type="component" value="Unassembled WGS sequence"/>
</dbReference>
<keyword evidence="1" id="KW-1133">Transmembrane helix</keyword>
<dbReference type="InterPro" id="IPR002347">
    <property type="entry name" value="SDR_fam"/>
</dbReference>